<feature type="domain" description="ABC3 transporter permease C-terminal" evidence="8">
    <location>
        <begin position="286"/>
        <end position="407"/>
    </location>
</feature>
<keyword evidence="5 7" id="KW-0472">Membrane</keyword>
<dbReference type="STRING" id="1688.BCUN_2109"/>
<feature type="transmembrane region" description="Helical" evidence="7">
    <location>
        <begin position="911"/>
        <end position="929"/>
    </location>
</feature>
<feature type="transmembrane region" description="Helical" evidence="7">
    <location>
        <begin position="424"/>
        <end position="443"/>
    </location>
</feature>
<protein>
    <submittedName>
        <fullName evidence="10">Putative ABC transporter permease</fullName>
    </submittedName>
</protein>
<evidence type="ECO:0000256" key="6">
    <source>
        <dbReference type="ARBA" id="ARBA00038076"/>
    </source>
</evidence>
<dbReference type="OrthoDB" id="9780560at2"/>
<evidence type="ECO:0000259" key="9">
    <source>
        <dbReference type="Pfam" id="PF12704"/>
    </source>
</evidence>
<dbReference type="AlphaFoldDB" id="A0A087AZP4"/>
<feature type="transmembrane region" description="Helical" evidence="7">
    <location>
        <begin position="873"/>
        <end position="899"/>
    </location>
</feature>
<evidence type="ECO:0000313" key="10">
    <source>
        <dbReference type="EMBL" id="KFI64244.1"/>
    </source>
</evidence>
<evidence type="ECO:0000256" key="7">
    <source>
        <dbReference type="SAM" id="Phobius"/>
    </source>
</evidence>
<dbReference type="Proteomes" id="UP000029067">
    <property type="component" value="Unassembled WGS sequence"/>
</dbReference>
<comment type="similarity">
    <text evidence="6">Belongs to the ABC-4 integral membrane protein family.</text>
</comment>
<dbReference type="PANTHER" id="PTHR30572:SF4">
    <property type="entry name" value="ABC TRANSPORTER PERMEASE YTRF"/>
    <property type="match status" value="1"/>
</dbReference>
<dbReference type="RefSeq" id="WP_033517783.1">
    <property type="nucleotide sequence ID" value="NZ_JGYV01000005.1"/>
</dbReference>
<evidence type="ECO:0000313" key="11">
    <source>
        <dbReference type="Proteomes" id="UP000029067"/>
    </source>
</evidence>
<feature type="transmembrane region" description="Helical" evidence="7">
    <location>
        <begin position="328"/>
        <end position="355"/>
    </location>
</feature>
<organism evidence="10 11">
    <name type="scientific">Bifidobacterium cuniculi</name>
    <dbReference type="NCBI Taxonomy" id="1688"/>
    <lineage>
        <taxon>Bacteria</taxon>
        <taxon>Bacillati</taxon>
        <taxon>Actinomycetota</taxon>
        <taxon>Actinomycetes</taxon>
        <taxon>Bifidobacteriales</taxon>
        <taxon>Bifidobacteriaceae</taxon>
        <taxon>Bifidobacterium</taxon>
    </lineage>
</organism>
<feature type="transmembrane region" description="Helical" evidence="7">
    <location>
        <begin position="463"/>
        <end position="486"/>
    </location>
</feature>
<keyword evidence="3 7" id="KW-0812">Transmembrane</keyword>
<evidence type="ECO:0000256" key="3">
    <source>
        <dbReference type="ARBA" id="ARBA00022692"/>
    </source>
</evidence>
<evidence type="ECO:0000256" key="1">
    <source>
        <dbReference type="ARBA" id="ARBA00004651"/>
    </source>
</evidence>
<feature type="transmembrane region" description="Helical" evidence="7">
    <location>
        <begin position="284"/>
        <end position="308"/>
    </location>
</feature>
<dbReference type="InterPro" id="IPR025857">
    <property type="entry name" value="MacB_PCD"/>
</dbReference>
<accession>A0A087AZP4</accession>
<gene>
    <name evidence="10" type="ORF">BCUN_2109</name>
</gene>
<dbReference type="InterPro" id="IPR003838">
    <property type="entry name" value="ABC3_permease_C"/>
</dbReference>
<dbReference type="Pfam" id="PF12704">
    <property type="entry name" value="MacB_PCD"/>
    <property type="match status" value="1"/>
</dbReference>
<keyword evidence="11" id="KW-1185">Reference proteome</keyword>
<comment type="subcellular location">
    <subcellularLocation>
        <location evidence="1">Cell membrane</location>
        <topology evidence="1">Multi-pass membrane protein</topology>
    </subcellularLocation>
</comment>
<proteinExistence type="inferred from homology"/>
<dbReference type="EMBL" id="JGYV01000005">
    <property type="protein sequence ID" value="KFI64244.1"/>
    <property type="molecule type" value="Genomic_DNA"/>
</dbReference>
<reference evidence="10 11" key="1">
    <citation type="submission" date="2014-03" db="EMBL/GenBank/DDBJ databases">
        <title>Genomics of Bifidobacteria.</title>
        <authorList>
            <person name="Ventura M."/>
            <person name="Milani C."/>
            <person name="Lugli G.A."/>
        </authorList>
    </citation>
    <scope>NUCLEOTIDE SEQUENCE [LARGE SCALE GENOMIC DNA]</scope>
    <source>
        <strain evidence="10 11">LMG 10738</strain>
    </source>
</reference>
<feature type="transmembrane region" description="Helical" evidence="7">
    <location>
        <begin position="380"/>
        <end position="403"/>
    </location>
</feature>
<feature type="transmembrane region" description="Helical" evidence="7">
    <location>
        <begin position="523"/>
        <end position="543"/>
    </location>
</feature>
<dbReference type="PANTHER" id="PTHR30572">
    <property type="entry name" value="MEMBRANE COMPONENT OF TRANSPORTER-RELATED"/>
    <property type="match status" value="1"/>
</dbReference>
<feature type="transmembrane region" description="Helical" evidence="7">
    <location>
        <begin position="817"/>
        <end position="841"/>
    </location>
</feature>
<dbReference type="eggNOG" id="COG0577">
    <property type="taxonomic scope" value="Bacteria"/>
</dbReference>
<feature type="domain" description="MacB-like periplasmic core" evidence="9">
    <location>
        <begin position="17"/>
        <end position="213"/>
    </location>
</feature>
<sequence length="947" mass="99344">MIRIGLRDAKSHMRRFVMSIIAIALGVAFVVGSFCFGEMLDSQIDSMMASNSDADVYVSSSVVKTDDDGEPSGTADDGKVQYEDIDPDVAGTLEEIDGVSSAKVFYNYMGAVLVKKDGTAVNGGGAPTLLLGIDAQQPWRAAKLTDGHWPENDREIALHAGAADQSGLKVGDTATLVLPDGPEQFKVVGTFDTDAAQMGASLVAISPALARQLAVETNHTDKVGTIGVYGDEHTPLDAKAQEALAGKIRAALGSTEQVKVETGEQARADDAKSTKEQLGFIQPLIMVFAVIALFVGSFIIANTFTMIVRDSMRGYALLRSVGASPAQVFLTVVVQAVLLGVVGSVIGVLLGWGLLELIAQGMNQMGYALSGSAAPSTMDVVWGVVIGIAVSVLGASIPARTAATAPPIQAMNETVNPEKPVRTRGAIGIAMMVFGALAWWLAYGLATGDGKPTPWDAVNGMDSVIPMALGAVCLVIGVIVAGPALVGPAGKILGWVPDHVFPVTGRLASRNLARAKRRTANTAAALFVGIAIVSCLGVIAGSVKASLNDVVDTGMDADYAVRSASMTTALQDKAVKEMEQVKGIEASATLRQMYGVTVGGKDVPAAITQPALLTTIAPPQVQDGNAAKALEDGQLVVGQSLADKYGWKLGQRLELKATTTDIDEAATAKAQEAYQRQVEEQAGKLQAEARQLALAGDADGARSKVAQAQQVVEDAQHVDPQSLVKTKEVTRSEQVTVGAIVEDYLYVDCVLVNQQLANKVSDTSWQMLDQLYIKAAPGTDLETLRKDLEKIAKPYYTIAVMDKDEFKSSMASMVDQVLAIIYALLALSIVIAIFGIVNTLALNVSERTKEIGLLRAVGTSNGQVRGMLAIESVILSVYGTVLGIVVGTFAGVVLCAVYADQGISKIAVPWGQLLLFLALAILVGLVASVSPARRAIKEPVLDAVRSE</sequence>
<comment type="caution">
    <text evidence="10">The sequence shown here is derived from an EMBL/GenBank/DDBJ whole genome shotgun (WGS) entry which is preliminary data.</text>
</comment>
<name>A0A087AZP4_9BIFI</name>
<evidence type="ECO:0000256" key="4">
    <source>
        <dbReference type="ARBA" id="ARBA00022989"/>
    </source>
</evidence>
<dbReference type="Pfam" id="PF02687">
    <property type="entry name" value="FtsX"/>
    <property type="match status" value="2"/>
</dbReference>
<dbReference type="GO" id="GO:0005886">
    <property type="term" value="C:plasma membrane"/>
    <property type="evidence" value="ECO:0007669"/>
    <property type="project" value="UniProtKB-SubCell"/>
</dbReference>
<keyword evidence="2" id="KW-1003">Cell membrane</keyword>
<keyword evidence="4 7" id="KW-1133">Transmembrane helix</keyword>
<dbReference type="eggNOG" id="COG4591">
    <property type="taxonomic scope" value="Bacteria"/>
</dbReference>
<evidence type="ECO:0000256" key="5">
    <source>
        <dbReference type="ARBA" id="ARBA00023136"/>
    </source>
</evidence>
<evidence type="ECO:0000259" key="8">
    <source>
        <dbReference type="Pfam" id="PF02687"/>
    </source>
</evidence>
<dbReference type="InterPro" id="IPR050250">
    <property type="entry name" value="Macrolide_Exporter_MacB"/>
</dbReference>
<evidence type="ECO:0000256" key="2">
    <source>
        <dbReference type="ARBA" id="ARBA00022475"/>
    </source>
</evidence>
<dbReference type="GO" id="GO:0022857">
    <property type="term" value="F:transmembrane transporter activity"/>
    <property type="evidence" value="ECO:0007669"/>
    <property type="project" value="TreeGrafter"/>
</dbReference>
<feature type="domain" description="ABC3 transporter permease C-terminal" evidence="8">
    <location>
        <begin position="823"/>
        <end position="939"/>
    </location>
</feature>